<gene>
    <name evidence="1" type="ORF">EV672_1249</name>
</gene>
<proteinExistence type="predicted"/>
<sequence length="492" mass="54860">MDKERVETSTHSFWKLTCDVDTYRKSPQHARHDTPWNAFSPDDVLVCTLWRDQILDIEDDAEGGRLRRFVRLGGKMREWKGPAVAHGREADENLRRAAADKLRVVGYEADPDPASLKRGERKVARFYMDRAHELQRVFGFSGADLVTRLRLEERFQERRGDTIDPGYLFELVSPKGAFPGRQSPPGALANPPEDDEVGLFDQAPTAGLSNAEYARLAVPILIEHVRVQRDGVLQPLTYKDLAERLNRRNKHGEAWAKGLGQVLGTVTEMIDSIATPELEDIPYLTTIVVSGQGKNKGLPGVGISGRWRGYEALSRQEKEAKVFAEYLRILSFGSRWGTVLELLGLTPSDATKAGTSSAGGWGGGESDEHKALKQFIKANPHLVGAEPGWFSEEEYALKSGDEIDVFFRSGHQWIGVEVKSCISDKLERDYERGLYQAIKYAAVLKAQAQVDHPDAPPIVKVFLVLERTLPSRLHRTAEKLGVNVLENISPSA</sequence>
<evidence type="ECO:0000313" key="2">
    <source>
        <dbReference type="Proteomes" id="UP000294593"/>
    </source>
</evidence>
<dbReference type="Proteomes" id="UP000294593">
    <property type="component" value="Unassembled WGS sequence"/>
</dbReference>
<organism evidence="1 2">
    <name type="scientific">Aquabacterium commune</name>
    <dbReference type="NCBI Taxonomy" id="70586"/>
    <lineage>
        <taxon>Bacteria</taxon>
        <taxon>Pseudomonadati</taxon>
        <taxon>Pseudomonadota</taxon>
        <taxon>Betaproteobacteria</taxon>
        <taxon>Burkholderiales</taxon>
        <taxon>Aquabacterium</taxon>
    </lineage>
</organism>
<dbReference type="AlphaFoldDB" id="A0A4R6QY74"/>
<dbReference type="OrthoDB" id="2052851at2"/>
<comment type="caution">
    <text evidence="1">The sequence shown here is derived from an EMBL/GenBank/DDBJ whole genome shotgun (WGS) entry which is preliminary data.</text>
</comment>
<evidence type="ECO:0000313" key="1">
    <source>
        <dbReference type="EMBL" id="TDP78199.1"/>
    </source>
</evidence>
<name>A0A4R6QY74_9BURK</name>
<protein>
    <submittedName>
        <fullName evidence="1">Uncharacterized protein</fullName>
    </submittedName>
</protein>
<reference evidence="1 2" key="1">
    <citation type="submission" date="2019-03" db="EMBL/GenBank/DDBJ databases">
        <title>Genomic Encyclopedia of Type Strains, Phase IV (KMG-IV): sequencing the most valuable type-strain genomes for metagenomic binning, comparative biology and taxonomic classification.</title>
        <authorList>
            <person name="Goeker M."/>
        </authorList>
    </citation>
    <scope>NUCLEOTIDE SEQUENCE [LARGE SCALE GENOMIC DNA]</scope>
    <source>
        <strain evidence="1 2">DSM 11901</strain>
    </source>
</reference>
<dbReference type="EMBL" id="SNXW01000024">
    <property type="protein sequence ID" value="TDP78199.1"/>
    <property type="molecule type" value="Genomic_DNA"/>
</dbReference>
<keyword evidence="2" id="KW-1185">Reference proteome</keyword>
<accession>A0A4R6QY74</accession>
<dbReference type="RefSeq" id="WP_133611386.1">
    <property type="nucleotide sequence ID" value="NZ_SNXW01000024.1"/>
</dbReference>